<evidence type="ECO:0000313" key="3">
    <source>
        <dbReference type="Proteomes" id="UP000600918"/>
    </source>
</evidence>
<evidence type="ECO:0000313" key="2">
    <source>
        <dbReference type="EMBL" id="KAF7423589.1"/>
    </source>
</evidence>
<feature type="compositionally biased region" description="Gly residues" evidence="1">
    <location>
        <begin position="65"/>
        <end position="75"/>
    </location>
</feature>
<sequence length="174" mass="17713">MVVIAAGSDIALVLVSPNYTKVILTRGSRYTGDLLIPSGPKVPVKLSSRKKTRGGRRAKLVVVNDGGGDGGGGGSDSSSVVGDSSGGKTAAAAAAKAAVAAAAAVATAKQHRVRQILRRTVTGETATVEEGREATRARTVSRQSRVSSREKGETPTATVVTAEKQAGDSRAMRD</sequence>
<reference evidence="2" key="1">
    <citation type="journal article" date="2020" name="G3 (Bethesda)">
        <title>High-Quality Assemblies for Three Invasive Social Wasps from the &lt;i&gt;Vespula&lt;/i&gt; Genus.</title>
        <authorList>
            <person name="Harrop T.W.R."/>
            <person name="Guhlin J."/>
            <person name="McLaughlin G.M."/>
            <person name="Permina E."/>
            <person name="Stockwell P."/>
            <person name="Gilligan J."/>
            <person name="Le Lec M.F."/>
            <person name="Gruber M.A.M."/>
            <person name="Quinn O."/>
            <person name="Lovegrove M."/>
            <person name="Duncan E.J."/>
            <person name="Remnant E.J."/>
            <person name="Van Eeckhoven J."/>
            <person name="Graham B."/>
            <person name="Knapp R.A."/>
            <person name="Langford K.W."/>
            <person name="Kronenberg Z."/>
            <person name="Press M.O."/>
            <person name="Eacker S.M."/>
            <person name="Wilson-Rankin E.E."/>
            <person name="Purcell J."/>
            <person name="Lester P.J."/>
            <person name="Dearden P.K."/>
        </authorList>
    </citation>
    <scope>NUCLEOTIDE SEQUENCE</scope>
    <source>
        <strain evidence="2">Volc-1</strain>
    </source>
</reference>
<proteinExistence type="predicted"/>
<dbReference type="Proteomes" id="UP000600918">
    <property type="component" value="Unassembled WGS sequence"/>
</dbReference>
<comment type="caution">
    <text evidence="2">The sequence shown here is derived from an EMBL/GenBank/DDBJ whole genome shotgun (WGS) entry which is preliminary data.</text>
</comment>
<feature type="compositionally biased region" description="Low complexity" evidence="1">
    <location>
        <begin position="76"/>
        <end position="87"/>
    </location>
</feature>
<feature type="region of interest" description="Disordered" evidence="1">
    <location>
        <begin position="125"/>
        <end position="174"/>
    </location>
</feature>
<gene>
    <name evidence="2" type="ORF">H0235_008872</name>
</gene>
<dbReference type="EMBL" id="JACSDY010000007">
    <property type="protein sequence ID" value="KAF7423589.1"/>
    <property type="molecule type" value="Genomic_DNA"/>
</dbReference>
<feature type="region of interest" description="Disordered" evidence="1">
    <location>
        <begin position="62"/>
        <end position="87"/>
    </location>
</feature>
<feature type="compositionally biased region" description="Basic and acidic residues" evidence="1">
    <location>
        <begin position="165"/>
        <end position="174"/>
    </location>
</feature>
<dbReference type="AlphaFoldDB" id="A0A834U9H4"/>
<keyword evidence="3" id="KW-1185">Reference proteome</keyword>
<accession>A0A834U9H4</accession>
<name>A0A834U9H4_VESPE</name>
<organism evidence="2 3">
    <name type="scientific">Vespula pensylvanica</name>
    <name type="common">Western yellow jacket</name>
    <name type="synonym">Wasp</name>
    <dbReference type="NCBI Taxonomy" id="30213"/>
    <lineage>
        <taxon>Eukaryota</taxon>
        <taxon>Metazoa</taxon>
        <taxon>Ecdysozoa</taxon>
        <taxon>Arthropoda</taxon>
        <taxon>Hexapoda</taxon>
        <taxon>Insecta</taxon>
        <taxon>Pterygota</taxon>
        <taxon>Neoptera</taxon>
        <taxon>Endopterygota</taxon>
        <taxon>Hymenoptera</taxon>
        <taxon>Apocrita</taxon>
        <taxon>Aculeata</taxon>
        <taxon>Vespoidea</taxon>
        <taxon>Vespidae</taxon>
        <taxon>Vespinae</taxon>
        <taxon>Vespula</taxon>
    </lineage>
</organism>
<evidence type="ECO:0000256" key="1">
    <source>
        <dbReference type="SAM" id="MobiDB-lite"/>
    </source>
</evidence>
<feature type="compositionally biased region" description="Low complexity" evidence="1">
    <location>
        <begin position="137"/>
        <end position="146"/>
    </location>
</feature>
<protein>
    <submittedName>
        <fullName evidence="2">Uncharacterized protein</fullName>
    </submittedName>
</protein>